<keyword evidence="3" id="KW-1185">Reference proteome</keyword>
<evidence type="ECO:0000313" key="3">
    <source>
        <dbReference type="Proteomes" id="UP000270296"/>
    </source>
</evidence>
<dbReference type="Proteomes" id="UP000270296">
    <property type="component" value="Unassembled WGS sequence"/>
</dbReference>
<accession>A0A183IK74</accession>
<evidence type="ECO:0000313" key="2">
    <source>
        <dbReference type="EMBL" id="VDP03097.1"/>
    </source>
</evidence>
<reference evidence="4" key="1">
    <citation type="submission" date="2016-06" db="UniProtKB">
        <authorList>
            <consortium name="WormBaseParasite"/>
        </authorList>
    </citation>
    <scope>IDENTIFICATION</scope>
</reference>
<organism evidence="4">
    <name type="scientific">Soboliphyme baturini</name>
    <dbReference type="NCBI Taxonomy" id="241478"/>
    <lineage>
        <taxon>Eukaryota</taxon>
        <taxon>Metazoa</taxon>
        <taxon>Ecdysozoa</taxon>
        <taxon>Nematoda</taxon>
        <taxon>Enoplea</taxon>
        <taxon>Dorylaimia</taxon>
        <taxon>Dioctophymatida</taxon>
        <taxon>Dioctophymatoidea</taxon>
        <taxon>Soboliphymatidae</taxon>
        <taxon>Soboliphyme</taxon>
    </lineage>
</organism>
<evidence type="ECO:0000313" key="4">
    <source>
        <dbReference type="WBParaSite" id="SBAD_0000420101-mRNA-1"/>
    </source>
</evidence>
<dbReference type="Gene3D" id="2.60.40.10">
    <property type="entry name" value="Immunoglobulins"/>
    <property type="match status" value="1"/>
</dbReference>
<feature type="domain" description="Immunoglobulin I-set" evidence="1">
    <location>
        <begin position="4"/>
        <end position="43"/>
    </location>
</feature>
<protein>
    <submittedName>
        <fullName evidence="4">Ig domain-containing protein</fullName>
    </submittedName>
</protein>
<dbReference type="InterPro" id="IPR013783">
    <property type="entry name" value="Ig-like_fold"/>
</dbReference>
<dbReference type="OrthoDB" id="6612025at2759"/>
<dbReference type="WBParaSite" id="SBAD_0000420101-mRNA-1">
    <property type="protein sequence ID" value="SBAD_0000420101-mRNA-1"/>
    <property type="gene ID" value="SBAD_0000420101"/>
</dbReference>
<dbReference type="InterPro" id="IPR013098">
    <property type="entry name" value="Ig_I-set"/>
</dbReference>
<dbReference type="SUPFAM" id="SSF48726">
    <property type="entry name" value="Immunoglobulin"/>
    <property type="match status" value="1"/>
</dbReference>
<dbReference type="Pfam" id="PF07679">
    <property type="entry name" value="I-set"/>
    <property type="match status" value="1"/>
</dbReference>
<reference evidence="2 3" key="2">
    <citation type="submission" date="2018-11" db="EMBL/GenBank/DDBJ databases">
        <authorList>
            <consortium name="Pathogen Informatics"/>
        </authorList>
    </citation>
    <scope>NUCLEOTIDE SEQUENCE [LARGE SCALE GENOMIC DNA]</scope>
</reference>
<dbReference type="EMBL" id="UZAM01008074">
    <property type="protein sequence ID" value="VDP03097.1"/>
    <property type="molecule type" value="Genomic_DNA"/>
</dbReference>
<sequence>MLTQPDGIIELKILNTTAWDSGCYRCVVENEFGSDRTVADVSVSKAPLLRRKPNLLLKKKSQKTKNQDSVMDYMT</sequence>
<proteinExistence type="predicted"/>
<dbReference type="AlphaFoldDB" id="A0A183IK74"/>
<dbReference type="InterPro" id="IPR036179">
    <property type="entry name" value="Ig-like_dom_sf"/>
</dbReference>
<gene>
    <name evidence="2" type="ORF">SBAD_LOCUS4020</name>
</gene>
<evidence type="ECO:0000259" key="1">
    <source>
        <dbReference type="Pfam" id="PF07679"/>
    </source>
</evidence>
<name>A0A183IK74_9BILA</name>